<dbReference type="SUPFAM" id="SSF52540">
    <property type="entry name" value="P-loop containing nucleoside triphosphate hydrolases"/>
    <property type="match status" value="1"/>
</dbReference>
<evidence type="ECO:0000256" key="4">
    <source>
        <dbReference type="ARBA" id="ARBA00022840"/>
    </source>
</evidence>
<gene>
    <name evidence="9" type="ORF">EDD76_103317</name>
</gene>
<evidence type="ECO:0000313" key="10">
    <source>
        <dbReference type="Proteomes" id="UP000295718"/>
    </source>
</evidence>
<dbReference type="InterPro" id="IPR039421">
    <property type="entry name" value="Type_1_exporter"/>
</dbReference>
<evidence type="ECO:0000256" key="6">
    <source>
        <dbReference type="ARBA" id="ARBA00023136"/>
    </source>
</evidence>
<dbReference type="STRING" id="1469948.GCA_000732725_00744"/>
<name>A0A4R1R3V7_9FIRM</name>
<dbReference type="PROSITE" id="PS00211">
    <property type="entry name" value="ABC_TRANSPORTER_1"/>
    <property type="match status" value="1"/>
</dbReference>
<dbReference type="PROSITE" id="PS50893">
    <property type="entry name" value="ABC_TRANSPORTER_2"/>
    <property type="match status" value="1"/>
</dbReference>
<evidence type="ECO:0000259" key="8">
    <source>
        <dbReference type="PROSITE" id="PS50893"/>
    </source>
</evidence>
<dbReference type="CDD" id="cd03228">
    <property type="entry name" value="ABCC_MRP_Like"/>
    <property type="match status" value="1"/>
</dbReference>
<keyword evidence="4 9" id="KW-0067">ATP-binding</keyword>
<dbReference type="InterPro" id="IPR036640">
    <property type="entry name" value="ABC1_TM_sf"/>
</dbReference>
<dbReference type="GO" id="GO:0005886">
    <property type="term" value="C:plasma membrane"/>
    <property type="evidence" value="ECO:0007669"/>
    <property type="project" value="UniProtKB-SubCell"/>
</dbReference>
<keyword evidence="2 7" id="KW-0812">Transmembrane</keyword>
<dbReference type="InterPro" id="IPR017871">
    <property type="entry name" value="ABC_transporter-like_CS"/>
</dbReference>
<keyword evidence="6 7" id="KW-0472">Membrane</keyword>
<dbReference type="SMART" id="SM00382">
    <property type="entry name" value="AAA"/>
    <property type="match status" value="1"/>
</dbReference>
<dbReference type="RefSeq" id="WP_157837530.1">
    <property type="nucleotide sequence ID" value="NZ_JPNB01000001.1"/>
</dbReference>
<comment type="caution">
    <text evidence="9">The sequence shown here is derived from an EMBL/GenBank/DDBJ whole genome shotgun (WGS) entry which is preliminary data.</text>
</comment>
<dbReference type="Proteomes" id="UP000295718">
    <property type="component" value="Unassembled WGS sequence"/>
</dbReference>
<evidence type="ECO:0000313" key="9">
    <source>
        <dbReference type="EMBL" id="TCL60124.1"/>
    </source>
</evidence>
<comment type="subcellular location">
    <subcellularLocation>
        <location evidence="1">Cell membrane</location>
        <topology evidence="1">Multi-pass membrane protein</topology>
    </subcellularLocation>
</comment>
<dbReference type="GO" id="GO:0005524">
    <property type="term" value="F:ATP binding"/>
    <property type="evidence" value="ECO:0007669"/>
    <property type="project" value="UniProtKB-KW"/>
</dbReference>
<sequence length="637" mass="72422">MRARRKIEKGQGRYSVWENLRYVIAGIVKWQPLVIPCTIIHALTQGLSVYVWLYAIKCIIEIFEQSVKAGAEVQKVLCLVAIAATTELVMLVASNLCDKQAEGRMHDVEYHFALFWTTKVWTMPFCMHEDPEVQKNIFKARRAINSNGNGVAGLHYWSNQLLPNLVRAVMALVLLAMINPFIVILILSLTFLRFALINKASIFEKEECENKVAKEQMASWTYREETADFAYGKDIRLFQMQKPLYQLLRKESSFLNQKHILAQNKYARYYVIGDILGFLEEGITYGFLIYKVLFGGLTVADFTLYLGSVHNASTALNEIFTKFIIICSESRHVNDYRDFLESNIEQDSENIKSSFQKDYLACEDAFKETNADFKWEKDADYEFVFDHVSFQYPGADSYALKDLSICLKSGEKLAIVGLNGAGKSTFVKLLCRLYEPTQGHIYLNGIDISEYDLNDYWELLSPVFQEDESFAFPIAQNVSMQTARTQNRDKIAESLHDADLAGKLRELPFGIDTYLYKNLSDDGIDLSGGQKQKLMLARALYKAAPVIVLDEPTAALDAIAESKSYENFNHMAGGRTTVYISHRLSSTKFCDRIAMFEAGGLIEYGTHEELMQKGGKYAGLFAVQAQYYADEEETCYA</sequence>
<dbReference type="AlphaFoldDB" id="A0A4R1R3V7"/>
<keyword evidence="10" id="KW-1185">Reference proteome</keyword>
<evidence type="ECO:0000256" key="1">
    <source>
        <dbReference type="ARBA" id="ARBA00004651"/>
    </source>
</evidence>
<dbReference type="PANTHER" id="PTHR24221">
    <property type="entry name" value="ATP-BINDING CASSETTE SUB-FAMILY B"/>
    <property type="match status" value="1"/>
</dbReference>
<protein>
    <submittedName>
        <fullName evidence="9">ATP-binding cassette subfamily C protein</fullName>
    </submittedName>
</protein>
<dbReference type="Gene3D" id="1.20.1560.10">
    <property type="entry name" value="ABC transporter type 1, transmembrane domain"/>
    <property type="match status" value="1"/>
</dbReference>
<proteinExistence type="predicted"/>
<dbReference type="GO" id="GO:0016887">
    <property type="term" value="F:ATP hydrolysis activity"/>
    <property type="evidence" value="ECO:0007669"/>
    <property type="project" value="InterPro"/>
</dbReference>
<organism evidence="9 10">
    <name type="scientific">Kineothrix alysoides</name>
    <dbReference type="NCBI Taxonomy" id="1469948"/>
    <lineage>
        <taxon>Bacteria</taxon>
        <taxon>Bacillati</taxon>
        <taxon>Bacillota</taxon>
        <taxon>Clostridia</taxon>
        <taxon>Lachnospirales</taxon>
        <taxon>Lachnospiraceae</taxon>
        <taxon>Kineothrix</taxon>
    </lineage>
</organism>
<dbReference type="Gene3D" id="3.40.50.300">
    <property type="entry name" value="P-loop containing nucleotide triphosphate hydrolases"/>
    <property type="match status" value="1"/>
</dbReference>
<accession>A0A4R1R3V7</accession>
<dbReference type="GO" id="GO:0034040">
    <property type="term" value="F:ATPase-coupled lipid transmembrane transporter activity"/>
    <property type="evidence" value="ECO:0007669"/>
    <property type="project" value="TreeGrafter"/>
</dbReference>
<evidence type="ECO:0000256" key="5">
    <source>
        <dbReference type="ARBA" id="ARBA00022989"/>
    </source>
</evidence>
<evidence type="ECO:0000256" key="2">
    <source>
        <dbReference type="ARBA" id="ARBA00022692"/>
    </source>
</evidence>
<dbReference type="InterPro" id="IPR003593">
    <property type="entry name" value="AAA+_ATPase"/>
</dbReference>
<keyword evidence="5 7" id="KW-1133">Transmembrane helix</keyword>
<evidence type="ECO:0000256" key="7">
    <source>
        <dbReference type="SAM" id="Phobius"/>
    </source>
</evidence>
<evidence type="ECO:0000256" key="3">
    <source>
        <dbReference type="ARBA" id="ARBA00022741"/>
    </source>
</evidence>
<dbReference type="SUPFAM" id="SSF90123">
    <property type="entry name" value="ABC transporter transmembrane region"/>
    <property type="match status" value="1"/>
</dbReference>
<dbReference type="Pfam" id="PF00005">
    <property type="entry name" value="ABC_tran"/>
    <property type="match status" value="1"/>
</dbReference>
<feature type="domain" description="ABC transporter" evidence="8">
    <location>
        <begin position="383"/>
        <end position="623"/>
    </location>
</feature>
<keyword evidence="3" id="KW-0547">Nucleotide-binding</keyword>
<dbReference type="InterPro" id="IPR003439">
    <property type="entry name" value="ABC_transporter-like_ATP-bd"/>
</dbReference>
<reference evidence="9 10" key="1">
    <citation type="submission" date="2019-03" db="EMBL/GenBank/DDBJ databases">
        <title>Genomic Encyclopedia of Type Strains, Phase IV (KMG-IV): sequencing the most valuable type-strain genomes for metagenomic binning, comparative biology and taxonomic classification.</title>
        <authorList>
            <person name="Goeker M."/>
        </authorList>
    </citation>
    <scope>NUCLEOTIDE SEQUENCE [LARGE SCALE GENOMIC DNA]</scope>
    <source>
        <strain evidence="9 10">DSM 100556</strain>
    </source>
</reference>
<feature type="transmembrane region" description="Helical" evidence="7">
    <location>
        <begin position="168"/>
        <end position="192"/>
    </location>
</feature>
<dbReference type="EMBL" id="SLUO01000003">
    <property type="protein sequence ID" value="TCL60124.1"/>
    <property type="molecule type" value="Genomic_DNA"/>
</dbReference>
<dbReference type="PANTHER" id="PTHR24221:SF646">
    <property type="entry name" value="HAEMOLYSIN SECRETION ATP-BINDING PROTEIN"/>
    <property type="match status" value="1"/>
</dbReference>
<dbReference type="InterPro" id="IPR027417">
    <property type="entry name" value="P-loop_NTPase"/>
</dbReference>